<dbReference type="Proteomes" id="UP001064048">
    <property type="component" value="Chromosome Z"/>
</dbReference>
<evidence type="ECO:0000313" key="2">
    <source>
        <dbReference type="Proteomes" id="UP001064048"/>
    </source>
</evidence>
<sequence length="245" mass="26625">MSSRKFNHLRSDADYSPGGDEARAACVDKFVAESTCRDRRERVLRHVNRMTECIGAGTKYKNVGSIPSSGLDLVTMGPVQVATSMDVFVMDGGVLRPLTSDLVVQIIGDGNLSDFDESDLKDQFLQYDKEGGGSTSSDEDVQNHRAVARSVRVAAAAESRAPEKKGYEIARNMPLPTEATGGLWGRPVSNSGRPLAEFNSGTRRPLPLHALLRSLYFGHSQVEPNTLFLAALVVAANFSIELIRL</sequence>
<comment type="caution">
    <text evidence="1">The sequence shown here is derived from an EMBL/GenBank/DDBJ whole genome shotgun (WGS) entry which is preliminary data.</text>
</comment>
<protein>
    <submittedName>
        <fullName evidence="1">Uncharacterized protein</fullName>
    </submittedName>
</protein>
<dbReference type="EMBL" id="CM046131">
    <property type="protein sequence ID" value="KAI8430921.1"/>
    <property type="molecule type" value="Genomic_DNA"/>
</dbReference>
<proteinExistence type="predicted"/>
<organism evidence="1 2">
    <name type="scientific">Choristoneura fumiferana</name>
    <name type="common">Spruce budworm moth</name>
    <name type="synonym">Archips fumiferana</name>
    <dbReference type="NCBI Taxonomy" id="7141"/>
    <lineage>
        <taxon>Eukaryota</taxon>
        <taxon>Metazoa</taxon>
        <taxon>Ecdysozoa</taxon>
        <taxon>Arthropoda</taxon>
        <taxon>Hexapoda</taxon>
        <taxon>Insecta</taxon>
        <taxon>Pterygota</taxon>
        <taxon>Neoptera</taxon>
        <taxon>Endopterygota</taxon>
        <taxon>Lepidoptera</taxon>
        <taxon>Glossata</taxon>
        <taxon>Ditrysia</taxon>
        <taxon>Tortricoidea</taxon>
        <taxon>Tortricidae</taxon>
        <taxon>Tortricinae</taxon>
        <taxon>Choristoneura</taxon>
    </lineage>
</organism>
<accession>A0ACC0K3T5</accession>
<evidence type="ECO:0000313" key="1">
    <source>
        <dbReference type="EMBL" id="KAI8430921.1"/>
    </source>
</evidence>
<gene>
    <name evidence="1" type="ORF">MSG28_001039</name>
</gene>
<keyword evidence="2" id="KW-1185">Reference proteome</keyword>
<reference evidence="1 2" key="1">
    <citation type="journal article" date="2022" name="Genome Biol. Evol.">
        <title>The Spruce Budworm Genome: Reconstructing the Evolutionary History of Antifreeze Proteins.</title>
        <authorList>
            <person name="Beliveau C."/>
            <person name="Gagne P."/>
            <person name="Picq S."/>
            <person name="Vernygora O."/>
            <person name="Keeling C.I."/>
            <person name="Pinkney K."/>
            <person name="Doucet D."/>
            <person name="Wen F."/>
            <person name="Johnston J.S."/>
            <person name="Maaroufi H."/>
            <person name="Boyle B."/>
            <person name="Laroche J."/>
            <person name="Dewar K."/>
            <person name="Juretic N."/>
            <person name="Blackburn G."/>
            <person name="Nisole A."/>
            <person name="Brunet B."/>
            <person name="Brandao M."/>
            <person name="Lumley L."/>
            <person name="Duan J."/>
            <person name="Quan G."/>
            <person name="Lucarotti C.J."/>
            <person name="Roe A.D."/>
            <person name="Sperling F.A.H."/>
            <person name="Levesque R.C."/>
            <person name="Cusson M."/>
        </authorList>
    </citation>
    <scope>NUCLEOTIDE SEQUENCE [LARGE SCALE GENOMIC DNA]</scope>
    <source>
        <strain evidence="1">Glfc:IPQL:Cfum</strain>
    </source>
</reference>
<name>A0ACC0K3T5_CHOFU</name>